<reference evidence="1 2" key="1">
    <citation type="submission" date="2024-04" db="EMBL/GenBank/DDBJ databases">
        <title>Tritrichomonas musculus Genome.</title>
        <authorList>
            <person name="Alves-Ferreira E."/>
            <person name="Grigg M."/>
            <person name="Lorenzi H."/>
            <person name="Galac M."/>
        </authorList>
    </citation>
    <scope>NUCLEOTIDE SEQUENCE [LARGE SCALE GENOMIC DNA]</scope>
    <source>
        <strain evidence="1 2">EAF2021</strain>
    </source>
</reference>
<sequence length="127" mass="14551">MYNLEHLNIYDKTIQQDLDISIDLLIRTSDFFGSFRLLIIALIKKYGFAQETIKNIIIKHANGSENLASKIVEVINNMELLGPESLEFINDLLSYVDFAYNANQDPVQTTDLNIVKKPKVNNSFKIK</sequence>
<evidence type="ECO:0000313" key="2">
    <source>
        <dbReference type="Proteomes" id="UP001470230"/>
    </source>
</evidence>
<dbReference type="Proteomes" id="UP001470230">
    <property type="component" value="Unassembled WGS sequence"/>
</dbReference>
<gene>
    <name evidence="1" type="ORF">M9Y10_031485</name>
</gene>
<accession>A0ABR2H1P1</accession>
<comment type="caution">
    <text evidence="1">The sequence shown here is derived from an EMBL/GenBank/DDBJ whole genome shotgun (WGS) entry which is preliminary data.</text>
</comment>
<organism evidence="1 2">
    <name type="scientific">Tritrichomonas musculus</name>
    <dbReference type="NCBI Taxonomy" id="1915356"/>
    <lineage>
        <taxon>Eukaryota</taxon>
        <taxon>Metamonada</taxon>
        <taxon>Parabasalia</taxon>
        <taxon>Tritrichomonadida</taxon>
        <taxon>Tritrichomonadidae</taxon>
        <taxon>Tritrichomonas</taxon>
    </lineage>
</organism>
<name>A0ABR2H1P1_9EUKA</name>
<evidence type="ECO:0000313" key="1">
    <source>
        <dbReference type="EMBL" id="KAK8839778.1"/>
    </source>
</evidence>
<dbReference type="EMBL" id="JAPFFF010000050">
    <property type="protein sequence ID" value="KAK8839778.1"/>
    <property type="molecule type" value="Genomic_DNA"/>
</dbReference>
<keyword evidence="2" id="KW-1185">Reference proteome</keyword>
<protein>
    <submittedName>
        <fullName evidence="1">Uncharacterized protein</fullName>
    </submittedName>
</protein>
<proteinExistence type="predicted"/>